<proteinExistence type="predicted"/>
<reference evidence="2" key="1">
    <citation type="journal article" date="2019" name="Int. J. Syst. Evol. Microbiol.">
        <title>The Global Catalogue of Microorganisms (GCM) 10K type strain sequencing project: providing services to taxonomists for standard genome sequencing and annotation.</title>
        <authorList>
            <consortium name="The Broad Institute Genomics Platform"/>
            <consortium name="The Broad Institute Genome Sequencing Center for Infectious Disease"/>
            <person name="Wu L."/>
            <person name="Ma J."/>
        </authorList>
    </citation>
    <scope>NUCLEOTIDE SEQUENCE [LARGE SCALE GENOMIC DNA]</scope>
    <source>
        <strain evidence="2">JCM 18200</strain>
    </source>
</reference>
<organism evidence="1 2">
    <name type="scientific">Olivibacter ginsenosidimutans</name>
    <dbReference type="NCBI Taxonomy" id="1176537"/>
    <lineage>
        <taxon>Bacteria</taxon>
        <taxon>Pseudomonadati</taxon>
        <taxon>Bacteroidota</taxon>
        <taxon>Sphingobacteriia</taxon>
        <taxon>Sphingobacteriales</taxon>
        <taxon>Sphingobacteriaceae</taxon>
        <taxon>Olivibacter</taxon>
    </lineage>
</organism>
<protein>
    <recommendedName>
        <fullName evidence="3">Pectate lyase superfamily protein domain-containing protein</fullName>
    </recommendedName>
</protein>
<accession>A0ABP9B7W8</accession>
<dbReference type="InterPro" id="IPR011050">
    <property type="entry name" value="Pectin_lyase_fold/virulence"/>
</dbReference>
<gene>
    <name evidence="1" type="ORF">GCM10023231_19760</name>
</gene>
<dbReference type="InterPro" id="IPR012334">
    <property type="entry name" value="Pectin_lyas_fold"/>
</dbReference>
<name>A0ABP9B7W8_9SPHI</name>
<comment type="caution">
    <text evidence="1">The sequence shown here is derived from an EMBL/GenBank/DDBJ whole genome shotgun (WGS) entry which is preliminary data.</text>
</comment>
<evidence type="ECO:0000313" key="2">
    <source>
        <dbReference type="Proteomes" id="UP001501411"/>
    </source>
</evidence>
<dbReference type="EMBL" id="BAABIQ010000031">
    <property type="protein sequence ID" value="GAA4791875.1"/>
    <property type="molecule type" value="Genomic_DNA"/>
</dbReference>
<dbReference type="SUPFAM" id="SSF51126">
    <property type="entry name" value="Pectin lyase-like"/>
    <property type="match status" value="1"/>
</dbReference>
<dbReference type="Proteomes" id="UP001501411">
    <property type="component" value="Unassembled WGS sequence"/>
</dbReference>
<keyword evidence="2" id="KW-1185">Reference proteome</keyword>
<evidence type="ECO:0008006" key="3">
    <source>
        <dbReference type="Google" id="ProtNLM"/>
    </source>
</evidence>
<dbReference type="Gene3D" id="2.160.20.10">
    <property type="entry name" value="Single-stranded right-handed beta-helix, Pectin lyase-like"/>
    <property type="match status" value="1"/>
</dbReference>
<sequence length="479" mass="53066">MPQAPANALDIRQAFGAKGDGISDDSQAFIRAAKTGKPIQVTSGTYLITTPFQFSDGFILYGVGKPILKMTGRNGITAESANNIGSYGITFEGKGIDFKGDINGYNRHVQLVGNVFRHIWDGSNGVTFKYVADLTLRGNQFIDIIEQEGGWRNYRGVPWNPNGSGFWAYGFGDHIDISFNYFEHMGFNGIKGFFNGPDISHDFKSTNNEFAWIHRIASEFQHCSNNDNGCLLKGQEGSSVIAPYLANNYAHDFWYANAATFGFSWPIDQNKEGIYINNTVIDNIPCCTYQKGHLGYGLEVSGYRVLVQGNVVISTVEKINNSTGWGAAIGTDRLYQGYLTMNIVCGPNSKIIQGADGGPTNNDTAFNYVTVQASPYGDKQLTSSLIEAGIKRDTLWVRSRLSIAQVTFLDSKTTKIIGTSLLQDKNSNFAHDLLWYYHLPFKRPRFLQVVITDVAGHSKIIHSSYSGKEEHFYGFIKKP</sequence>
<evidence type="ECO:0000313" key="1">
    <source>
        <dbReference type="EMBL" id="GAA4791875.1"/>
    </source>
</evidence>